<dbReference type="AlphaFoldDB" id="F0X1C8"/>
<accession>F0X1C8</accession>
<name>F0X1C8_9STRA</name>
<dbReference type="HOGENOM" id="CLU_1858965_0_0_1"/>
<proteinExistence type="predicted"/>
<reference evidence="1" key="1">
    <citation type="journal article" date="2011" name="PLoS Biol.">
        <title>Gene gain and loss during evolution of obligate parasitism in the white rust pathogen of Arabidopsis thaliana.</title>
        <authorList>
            <person name="Kemen E."/>
            <person name="Gardiner A."/>
            <person name="Schultz-Larsen T."/>
            <person name="Kemen A.C."/>
            <person name="Balmuth A.L."/>
            <person name="Robert-Seilaniantz A."/>
            <person name="Bailey K."/>
            <person name="Holub E."/>
            <person name="Studholme D.J."/>
            <person name="Maclean D."/>
            <person name="Jones J.D."/>
        </authorList>
    </citation>
    <scope>NUCLEOTIDE SEQUENCE</scope>
</reference>
<organism evidence="1">
    <name type="scientific">Albugo laibachii Nc14</name>
    <dbReference type="NCBI Taxonomy" id="890382"/>
    <lineage>
        <taxon>Eukaryota</taxon>
        <taxon>Sar</taxon>
        <taxon>Stramenopiles</taxon>
        <taxon>Oomycota</taxon>
        <taxon>Peronosporomycetes</taxon>
        <taxon>Albuginales</taxon>
        <taxon>Albuginaceae</taxon>
        <taxon>Albugo</taxon>
    </lineage>
</organism>
<reference evidence="1" key="2">
    <citation type="submission" date="2011-02" db="EMBL/GenBank/DDBJ databases">
        <authorList>
            <person name="MacLean D."/>
        </authorList>
    </citation>
    <scope>NUCLEOTIDE SEQUENCE</scope>
</reference>
<gene>
    <name evidence="1" type="primary">AlNc14C598G12220</name>
    <name evidence="1" type="ORF">ALNC14_137490</name>
</gene>
<protein>
    <submittedName>
        <fullName evidence="1">AlNc14C598G12220 protein</fullName>
    </submittedName>
</protein>
<evidence type="ECO:0000313" key="1">
    <source>
        <dbReference type="EMBL" id="CCA27605.1"/>
    </source>
</evidence>
<dbReference type="EMBL" id="FR824612">
    <property type="protein sequence ID" value="CCA27605.1"/>
    <property type="molecule type" value="Genomic_DNA"/>
</dbReference>
<sequence>MSPGSYRGCHASENASVFRETLKNYGPLGQRMTVNDLSGDYGIENGGAMRAATGRTQQDYPRQAQDQGMARDFLPQGHPVMNPFGPLGGVKIPRLSIQNFNGAEMYVGLGSGFKQWSSLFIDAIEVAELSSDVLGLNV</sequence>